<protein>
    <submittedName>
        <fullName evidence="1">Uncharacterized protein</fullName>
    </submittedName>
</protein>
<reference evidence="1 2" key="1">
    <citation type="submission" date="2019-05" db="EMBL/GenBank/DDBJ databases">
        <title>Another draft genome of Portunus trituberculatus and its Hox gene families provides insights of decapod evolution.</title>
        <authorList>
            <person name="Jeong J.-H."/>
            <person name="Song I."/>
            <person name="Kim S."/>
            <person name="Choi T."/>
            <person name="Kim D."/>
            <person name="Ryu S."/>
            <person name="Kim W."/>
        </authorList>
    </citation>
    <scope>NUCLEOTIDE SEQUENCE [LARGE SCALE GENOMIC DNA]</scope>
    <source>
        <tissue evidence="1">Muscle</tissue>
    </source>
</reference>
<dbReference type="AlphaFoldDB" id="A0A5B7DTB6"/>
<gene>
    <name evidence="1" type="ORF">E2C01_017397</name>
</gene>
<evidence type="ECO:0000313" key="1">
    <source>
        <dbReference type="EMBL" id="MPC24317.1"/>
    </source>
</evidence>
<sequence length="85" mass="9314">MPAGPGDAPTQNCSGRLHLSNVQTEVGLGSHHTMSPFPLAPNVLYTFELHGYAFLRPRVFGKCLMLRVTTSAETTDHDHLRVTPN</sequence>
<organism evidence="1 2">
    <name type="scientific">Portunus trituberculatus</name>
    <name type="common">Swimming crab</name>
    <name type="synonym">Neptunus trituberculatus</name>
    <dbReference type="NCBI Taxonomy" id="210409"/>
    <lineage>
        <taxon>Eukaryota</taxon>
        <taxon>Metazoa</taxon>
        <taxon>Ecdysozoa</taxon>
        <taxon>Arthropoda</taxon>
        <taxon>Crustacea</taxon>
        <taxon>Multicrustacea</taxon>
        <taxon>Malacostraca</taxon>
        <taxon>Eumalacostraca</taxon>
        <taxon>Eucarida</taxon>
        <taxon>Decapoda</taxon>
        <taxon>Pleocyemata</taxon>
        <taxon>Brachyura</taxon>
        <taxon>Eubrachyura</taxon>
        <taxon>Portunoidea</taxon>
        <taxon>Portunidae</taxon>
        <taxon>Portuninae</taxon>
        <taxon>Portunus</taxon>
    </lineage>
</organism>
<keyword evidence="2" id="KW-1185">Reference proteome</keyword>
<dbReference type="Proteomes" id="UP000324222">
    <property type="component" value="Unassembled WGS sequence"/>
</dbReference>
<evidence type="ECO:0000313" key="2">
    <source>
        <dbReference type="Proteomes" id="UP000324222"/>
    </source>
</evidence>
<name>A0A5B7DTB6_PORTR</name>
<dbReference type="EMBL" id="VSRR010001316">
    <property type="protein sequence ID" value="MPC24317.1"/>
    <property type="molecule type" value="Genomic_DNA"/>
</dbReference>
<accession>A0A5B7DTB6</accession>
<proteinExistence type="predicted"/>
<comment type="caution">
    <text evidence="1">The sequence shown here is derived from an EMBL/GenBank/DDBJ whole genome shotgun (WGS) entry which is preliminary data.</text>
</comment>